<feature type="coiled-coil region" evidence="1">
    <location>
        <begin position="305"/>
        <end position="417"/>
    </location>
</feature>
<feature type="compositionally biased region" description="Low complexity" evidence="2">
    <location>
        <begin position="226"/>
        <end position="253"/>
    </location>
</feature>
<gene>
    <name evidence="3" type="ORF">PLXY2_LOCUS16598</name>
</gene>
<comment type="caution">
    <text evidence="3">The sequence shown here is derived from an EMBL/GenBank/DDBJ whole genome shotgun (WGS) entry which is preliminary data.</text>
</comment>
<sequence length="419" mass="48239">MAPVNVPCYNKWNRPPTSVYEDNYGYGINFYQPMIDYINAKEQGIHSKPPHLPWNNERGLEKYRFDKPIRAYSQEDVNRISHDISEQAKRDLNDFRVAKRSAFSVVQTAAAANVSKHVGAESVTVKNKKKKVDREKIKTERQKKRMEEIEREVSSLQAEMNVGAELRGKAATYRGKSANAIAQSLLDESRRNISDGQIRHMDSQQVRNILDKRIAKFSKSSEDLSKISSSSSVSMRQSQRNESSYSESFSESMRSVRATSPRTCIVRIHTEIPIIDDSYLQRLHELKQTLAELDQLNMSLMFSKSKQTSIEIEQLNARVVEAETKLKTEITRIKKKLQIQITELELSLDVANKTNIDLQKTIKKQSLQLTEIQSHYDEVQRQLQVTLDQYGVAQRRIQSLTGEVEEIRGNYEQALRAKR</sequence>
<evidence type="ECO:0000313" key="3">
    <source>
        <dbReference type="EMBL" id="CAG9138347.1"/>
    </source>
</evidence>
<accession>A0A8S4GEP9</accession>
<dbReference type="EMBL" id="CAJHNJ030000596">
    <property type="protein sequence ID" value="CAG9138347.1"/>
    <property type="molecule type" value="Genomic_DNA"/>
</dbReference>
<organism evidence="3 4">
    <name type="scientific">Plutella xylostella</name>
    <name type="common">Diamondback moth</name>
    <name type="synonym">Plutella maculipennis</name>
    <dbReference type="NCBI Taxonomy" id="51655"/>
    <lineage>
        <taxon>Eukaryota</taxon>
        <taxon>Metazoa</taxon>
        <taxon>Ecdysozoa</taxon>
        <taxon>Arthropoda</taxon>
        <taxon>Hexapoda</taxon>
        <taxon>Insecta</taxon>
        <taxon>Pterygota</taxon>
        <taxon>Neoptera</taxon>
        <taxon>Endopterygota</taxon>
        <taxon>Lepidoptera</taxon>
        <taxon>Glossata</taxon>
        <taxon>Ditrysia</taxon>
        <taxon>Yponomeutoidea</taxon>
        <taxon>Plutellidae</taxon>
        <taxon>Plutella</taxon>
    </lineage>
</organism>
<evidence type="ECO:0000256" key="2">
    <source>
        <dbReference type="SAM" id="MobiDB-lite"/>
    </source>
</evidence>
<dbReference type="Proteomes" id="UP000653454">
    <property type="component" value="Unassembled WGS sequence"/>
</dbReference>
<evidence type="ECO:0000313" key="4">
    <source>
        <dbReference type="Proteomes" id="UP000653454"/>
    </source>
</evidence>
<feature type="coiled-coil region" evidence="1">
    <location>
        <begin position="129"/>
        <end position="166"/>
    </location>
</feature>
<keyword evidence="4" id="KW-1185">Reference proteome</keyword>
<feature type="region of interest" description="Disordered" evidence="2">
    <location>
        <begin position="225"/>
        <end position="253"/>
    </location>
</feature>
<evidence type="ECO:0000256" key="1">
    <source>
        <dbReference type="SAM" id="Coils"/>
    </source>
</evidence>
<reference evidence="3" key="1">
    <citation type="submission" date="2020-11" db="EMBL/GenBank/DDBJ databases">
        <authorList>
            <person name="Whiteford S."/>
        </authorList>
    </citation>
    <scope>NUCLEOTIDE SEQUENCE</scope>
</reference>
<protein>
    <submittedName>
        <fullName evidence="3">(diamondback moth) hypothetical protein</fullName>
    </submittedName>
</protein>
<keyword evidence="1" id="KW-0175">Coiled coil</keyword>
<feature type="non-terminal residue" evidence="3">
    <location>
        <position position="419"/>
    </location>
</feature>
<dbReference type="AlphaFoldDB" id="A0A8S4GEP9"/>
<name>A0A8S4GEP9_PLUXY</name>
<proteinExistence type="predicted"/>